<dbReference type="Proteomes" id="UP000485058">
    <property type="component" value="Unassembled WGS sequence"/>
</dbReference>
<evidence type="ECO:0000313" key="1">
    <source>
        <dbReference type="EMBL" id="GFH10755.1"/>
    </source>
</evidence>
<comment type="caution">
    <text evidence="1">The sequence shown here is derived from an EMBL/GenBank/DDBJ whole genome shotgun (WGS) entry which is preliminary data.</text>
</comment>
<protein>
    <submittedName>
        <fullName evidence="1">Uncharacterized protein</fullName>
    </submittedName>
</protein>
<feature type="non-terminal residue" evidence="1">
    <location>
        <position position="1"/>
    </location>
</feature>
<reference evidence="1 2" key="1">
    <citation type="submission" date="2020-02" db="EMBL/GenBank/DDBJ databases">
        <title>Draft genome sequence of Haematococcus lacustris strain NIES-144.</title>
        <authorList>
            <person name="Morimoto D."/>
            <person name="Nakagawa S."/>
            <person name="Yoshida T."/>
            <person name="Sawayama S."/>
        </authorList>
    </citation>
    <scope>NUCLEOTIDE SEQUENCE [LARGE SCALE GENOMIC DNA]</scope>
    <source>
        <strain evidence="1 2">NIES-144</strain>
    </source>
</reference>
<accession>A0A699YN64</accession>
<keyword evidence="2" id="KW-1185">Reference proteome</keyword>
<dbReference type="EMBL" id="BLLF01000344">
    <property type="protein sequence ID" value="GFH10755.1"/>
    <property type="molecule type" value="Genomic_DNA"/>
</dbReference>
<dbReference type="AlphaFoldDB" id="A0A699YN64"/>
<organism evidence="1 2">
    <name type="scientific">Haematococcus lacustris</name>
    <name type="common">Green alga</name>
    <name type="synonym">Haematococcus pluvialis</name>
    <dbReference type="NCBI Taxonomy" id="44745"/>
    <lineage>
        <taxon>Eukaryota</taxon>
        <taxon>Viridiplantae</taxon>
        <taxon>Chlorophyta</taxon>
        <taxon>core chlorophytes</taxon>
        <taxon>Chlorophyceae</taxon>
        <taxon>CS clade</taxon>
        <taxon>Chlamydomonadales</taxon>
        <taxon>Haematococcaceae</taxon>
        <taxon>Haematococcus</taxon>
    </lineage>
</organism>
<sequence length="185" mass="20939">MELTTQLQGGSSSGGGRTGSGWTLAQLAAKLQRWQRVLPGIPVARLLQRDPDLLTADLNTGLQALITLVNLLPGRDVTSMVSQLPRLLWLTDLEQQLAQSLALLTRLHPSRDPEVVKDMVVEYPQLVQRMAYYQHARMLDELPLEIQNMMVVADQGIGYTYRYYKNRRTGYKAELSSREPFEQQT</sequence>
<gene>
    <name evidence="1" type="ORF">HaLaN_06126</name>
</gene>
<evidence type="ECO:0000313" key="2">
    <source>
        <dbReference type="Proteomes" id="UP000485058"/>
    </source>
</evidence>
<name>A0A699YN64_HAELA</name>
<proteinExistence type="predicted"/>